<dbReference type="Proteomes" id="UP001162030">
    <property type="component" value="Chromosome"/>
</dbReference>
<evidence type="ECO:0000313" key="7">
    <source>
        <dbReference type="Proteomes" id="UP001162030"/>
    </source>
</evidence>
<evidence type="ECO:0000313" key="6">
    <source>
        <dbReference type="EMBL" id="CAI8902055.1"/>
    </source>
</evidence>
<evidence type="ECO:0000256" key="3">
    <source>
        <dbReference type="ARBA" id="ARBA00022730"/>
    </source>
</evidence>
<gene>
    <name evidence="5" type="primary">darP</name>
    <name evidence="6" type="ORF">MSZNOR_3460</name>
</gene>
<reference evidence="6 7" key="1">
    <citation type="submission" date="2023-03" db="EMBL/GenBank/DDBJ databases">
        <authorList>
            <person name="Pearce D."/>
        </authorList>
    </citation>
    <scope>NUCLEOTIDE SEQUENCE [LARGE SCALE GENOMIC DNA]</scope>
    <source>
        <strain evidence="6">Msz</strain>
    </source>
</reference>
<keyword evidence="1 5" id="KW-0963">Cytoplasm</keyword>
<organism evidence="6 7">
    <name type="scientific">Methylocaldum szegediense</name>
    <dbReference type="NCBI Taxonomy" id="73780"/>
    <lineage>
        <taxon>Bacteria</taxon>
        <taxon>Pseudomonadati</taxon>
        <taxon>Pseudomonadota</taxon>
        <taxon>Gammaproteobacteria</taxon>
        <taxon>Methylococcales</taxon>
        <taxon>Methylococcaceae</taxon>
        <taxon>Methylocaldum</taxon>
    </lineage>
</organism>
<dbReference type="Gene3D" id="1.10.60.30">
    <property type="entry name" value="PSPTO4464-like domains"/>
    <property type="match status" value="2"/>
</dbReference>
<dbReference type="EMBL" id="OX458333">
    <property type="protein sequence ID" value="CAI8902055.1"/>
    <property type="molecule type" value="Genomic_DNA"/>
</dbReference>
<evidence type="ECO:0000256" key="2">
    <source>
        <dbReference type="ARBA" id="ARBA00022517"/>
    </source>
</evidence>
<protein>
    <recommendedName>
        <fullName evidence="5">Dual-action ribosomal maturation protein DarP</fullName>
    </recommendedName>
    <alternativeName>
        <fullName evidence="5">Large ribosomal subunit assembly factor DarP</fullName>
    </alternativeName>
</protein>
<dbReference type="PANTHER" id="PTHR38101">
    <property type="entry name" value="UPF0307 PROTEIN YJGA"/>
    <property type="match status" value="1"/>
</dbReference>
<evidence type="ECO:0000256" key="5">
    <source>
        <dbReference type="HAMAP-Rule" id="MF_00765"/>
    </source>
</evidence>
<evidence type="ECO:0000256" key="1">
    <source>
        <dbReference type="ARBA" id="ARBA00022490"/>
    </source>
</evidence>
<dbReference type="HAMAP" id="MF_00765">
    <property type="entry name" value="DarP"/>
    <property type="match status" value="1"/>
</dbReference>
<keyword evidence="2 5" id="KW-0690">Ribosome biogenesis</keyword>
<keyword evidence="7" id="KW-1185">Reference proteome</keyword>
<dbReference type="SUPFAM" id="SSF158710">
    <property type="entry name" value="PSPTO4464-like"/>
    <property type="match status" value="1"/>
</dbReference>
<dbReference type="NCBIfam" id="NF003593">
    <property type="entry name" value="PRK05255.1-1"/>
    <property type="match status" value="1"/>
</dbReference>
<dbReference type="Pfam" id="PF04751">
    <property type="entry name" value="DarP"/>
    <property type="match status" value="1"/>
</dbReference>
<accession>A0ABN8X8I3</accession>
<evidence type="ECO:0000256" key="4">
    <source>
        <dbReference type="ARBA" id="ARBA00022884"/>
    </source>
</evidence>
<comment type="function">
    <text evidence="5">Member of a network of 50S ribosomal subunit biogenesis factors which assembles along the 30S-50S interface, preventing incorrect 23S rRNA structures from forming. Promotes peptidyl transferase center (PTC) maturation.</text>
</comment>
<comment type="subcellular location">
    <subcellularLocation>
        <location evidence="5">Cytoplasm</location>
    </subcellularLocation>
    <text evidence="5">Associates with late stage pre-50S ribosomal subunits.</text>
</comment>
<proteinExistence type="inferred from homology"/>
<dbReference type="InterPro" id="IPR006839">
    <property type="entry name" value="DarP"/>
</dbReference>
<comment type="similarity">
    <text evidence="5">Belongs to the DarP family.</text>
</comment>
<name>A0ABN8X8I3_9GAMM</name>
<dbReference type="PIRSF" id="PIRSF016183">
    <property type="entry name" value="UCP016183"/>
    <property type="match status" value="1"/>
</dbReference>
<sequence length="180" mass="20841">MDLIVSFFMMWTDDPEIWPDEHPARISKSQLKRESAALQDLGEELMGLSRDQLERLDLPVELMEAVRLGQSITERGALKRQRKYIGKILRHIDVEPIRAGLAALKNESAEALHRQHVIERWRDRMLAEGDAAVNEFVAIHPEADRQKLRQLSRDARRERAAEAAPKSARQLFRYLREIVA</sequence>
<keyword evidence="4 5" id="KW-0694">RNA-binding</keyword>
<keyword evidence="3 5" id="KW-0699">rRNA-binding</keyword>
<dbReference type="CDD" id="cd16331">
    <property type="entry name" value="YjgA-like"/>
    <property type="match status" value="1"/>
</dbReference>
<dbReference type="PANTHER" id="PTHR38101:SF1">
    <property type="entry name" value="UPF0307 PROTEIN YJGA"/>
    <property type="match status" value="1"/>
</dbReference>
<dbReference type="InterPro" id="IPR023153">
    <property type="entry name" value="DarP_sf"/>
</dbReference>